<evidence type="ECO:0000313" key="6">
    <source>
        <dbReference type="EMBL" id="CAH0378351.1"/>
    </source>
</evidence>
<dbReference type="OrthoDB" id="408631at2759"/>
<name>A0A7S3ZPF8_9STRA</name>
<evidence type="ECO:0000313" key="7">
    <source>
        <dbReference type="Proteomes" id="UP000789595"/>
    </source>
</evidence>
<accession>A0A7S3ZPF8</accession>
<dbReference type="PANTHER" id="PTHR11559">
    <property type="entry name" value="CARBOXYLESTERASE"/>
    <property type="match status" value="1"/>
</dbReference>
<dbReference type="InterPro" id="IPR050309">
    <property type="entry name" value="Type-B_Carboxylest/Lipase"/>
</dbReference>
<evidence type="ECO:0000256" key="1">
    <source>
        <dbReference type="ARBA" id="ARBA00005964"/>
    </source>
</evidence>
<dbReference type="SUPFAM" id="SSF53474">
    <property type="entry name" value="alpha/beta-Hydrolases"/>
    <property type="match status" value="1"/>
</dbReference>
<feature type="signal peptide" evidence="3">
    <location>
        <begin position="1"/>
        <end position="23"/>
    </location>
</feature>
<evidence type="ECO:0000256" key="3">
    <source>
        <dbReference type="RuleBase" id="RU361235"/>
    </source>
</evidence>
<dbReference type="AlphaFoldDB" id="A0A7S3ZPF8"/>
<dbReference type="Pfam" id="PF00135">
    <property type="entry name" value="COesterase"/>
    <property type="match status" value="1"/>
</dbReference>
<evidence type="ECO:0000313" key="5">
    <source>
        <dbReference type="EMBL" id="CAE0689754.1"/>
    </source>
</evidence>
<comment type="similarity">
    <text evidence="1 3">Belongs to the type-B carboxylesterase/lipase family.</text>
</comment>
<sequence length="530" mass="56218">MRVDQSNPSTMLLTAVILALAGAIDPSMRRWRDAPIAQVTGGRVRGLTTKDNVTAFYGVPYAKAKRYAAAAPMSWSGIRDATAPAEPCPQMAHGVIGREDCLVANVFTPAGNLNLPIMLQIHGGSMNAGRAVADGSALAKRAKAVIISIQYRLGALGFWAANASTPQNFGLDDLLFALRWARDNADAFGGDPKRVMVFGVSAGGAAVAHLLTTAPPGLIFSATICVESKFRTPHTIIHNVTHCLIFTQAAMESPGGHQGWMAPGSRPDDDFVAPSVLAAASAATATTIRCSVDDFNCLRKVPNADIITAAEGVRFAPALLRARPANPLSADGVETPLALLRLGAWQQGAVIIGGQSCESCAATAALAGPPRNLTHFEFVDALQTYFAGSRIAWSDVVARYAPRVATEGRWRTLARIMSDSGHACSAQLHASAVADGWVYEFEKATKGLPGAVHGSDEPWLFQEKGSDPLSLAMAAYWSSLAHAGDPNYAADGVAWPRSPAVLGLDDEISTRKNTRRPECLDFWAPWLGFY</sequence>
<gene>
    <name evidence="5" type="ORF">PCAL00307_LOCUS5189</name>
    <name evidence="6" type="ORF">PECAL_5P28620</name>
</gene>
<proteinExistence type="inferred from homology"/>
<dbReference type="InterPro" id="IPR002018">
    <property type="entry name" value="CarbesteraseB"/>
</dbReference>
<dbReference type="InterPro" id="IPR029058">
    <property type="entry name" value="AB_hydrolase_fold"/>
</dbReference>
<keyword evidence="7" id="KW-1185">Reference proteome</keyword>
<dbReference type="Gene3D" id="3.40.50.1820">
    <property type="entry name" value="alpha/beta hydrolase"/>
    <property type="match status" value="1"/>
</dbReference>
<dbReference type="GO" id="GO:0016787">
    <property type="term" value="F:hydrolase activity"/>
    <property type="evidence" value="ECO:0007669"/>
    <property type="project" value="UniProtKB-KW"/>
</dbReference>
<reference evidence="5" key="1">
    <citation type="submission" date="2021-01" db="EMBL/GenBank/DDBJ databases">
        <authorList>
            <person name="Corre E."/>
            <person name="Pelletier E."/>
            <person name="Niang G."/>
            <person name="Scheremetjew M."/>
            <person name="Finn R."/>
            <person name="Kale V."/>
            <person name="Holt S."/>
            <person name="Cochrane G."/>
            <person name="Meng A."/>
            <person name="Brown T."/>
            <person name="Cohen L."/>
        </authorList>
    </citation>
    <scope>NUCLEOTIDE SEQUENCE</scope>
    <source>
        <strain evidence="5">CCMP1756</strain>
    </source>
</reference>
<organism evidence="5">
    <name type="scientific">Pelagomonas calceolata</name>
    <dbReference type="NCBI Taxonomy" id="35677"/>
    <lineage>
        <taxon>Eukaryota</taxon>
        <taxon>Sar</taxon>
        <taxon>Stramenopiles</taxon>
        <taxon>Ochrophyta</taxon>
        <taxon>Pelagophyceae</taxon>
        <taxon>Pelagomonadales</taxon>
        <taxon>Pelagomonadaceae</taxon>
        <taxon>Pelagomonas</taxon>
    </lineage>
</organism>
<dbReference type="EMBL" id="CAKKNE010000005">
    <property type="protein sequence ID" value="CAH0378351.1"/>
    <property type="molecule type" value="Genomic_DNA"/>
</dbReference>
<feature type="chain" id="PRO_5035952841" description="Carboxylic ester hydrolase" evidence="3">
    <location>
        <begin position="24"/>
        <end position="530"/>
    </location>
</feature>
<keyword evidence="2 3" id="KW-0378">Hydrolase</keyword>
<evidence type="ECO:0000259" key="4">
    <source>
        <dbReference type="Pfam" id="PF00135"/>
    </source>
</evidence>
<reference evidence="6" key="2">
    <citation type="submission" date="2021-11" db="EMBL/GenBank/DDBJ databases">
        <authorList>
            <consortium name="Genoscope - CEA"/>
            <person name="William W."/>
        </authorList>
    </citation>
    <scope>NUCLEOTIDE SEQUENCE</scope>
</reference>
<dbReference type="EMBL" id="HBIW01006254">
    <property type="protein sequence ID" value="CAE0689754.1"/>
    <property type="molecule type" value="Transcribed_RNA"/>
</dbReference>
<evidence type="ECO:0000256" key="2">
    <source>
        <dbReference type="ARBA" id="ARBA00022801"/>
    </source>
</evidence>
<feature type="domain" description="Carboxylesterase type B" evidence="4">
    <location>
        <begin position="34"/>
        <end position="509"/>
    </location>
</feature>
<dbReference type="PROSITE" id="PS00122">
    <property type="entry name" value="CARBOXYLESTERASE_B_1"/>
    <property type="match status" value="1"/>
</dbReference>
<protein>
    <recommendedName>
        <fullName evidence="3">Carboxylic ester hydrolase</fullName>
        <ecNumber evidence="3">3.1.1.-</ecNumber>
    </recommendedName>
</protein>
<keyword evidence="3" id="KW-0732">Signal</keyword>
<dbReference type="EC" id="3.1.1.-" evidence="3"/>
<dbReference type="Proteomes" id="UP000789595">
    <property type="component" value="Unassembled WGS sequence"/>
</dbReference>
<dbReference type="InterPro" id="IPR019826">
    <property type="entry name" value="Carboxylesterase_B_AS"/>
</dbReference>